<reference evidence="1 2" key="1">
    <citation type="submission" date="2019-03" db="EMBL/GenBank/DDBJ databases">
        <title>First draft genome of Liparis tanakae, snailfish: a comprehensive survey of snailfish specific genes.</title>
        <authorList>
            <person name="Kim W."/>
            <person name="Song I."/>
            <person name="Jeong J.-H."/>
            <person name="Kim D."/>
            <person name="Kim S."/>
            <person name="Ryu S."/>
            <person name="Song J.Y."/>
            <person name="Lee S.K."/>
        </authorList>
    </citation>
    <scope>NUCLEOTIDE SEQUENCE [LARGE SCALE GENOMIC DNA]</scope>
    <source>
        <tissue evidence="1">Muscle</tissue>
    </source>
</reference>
<dbReference type="Proteomes" id="UP000314294">
    <property type="component" value="Unassembled WGS sequence"/>
</dbReference>
<name>A0A4Z2I846_9TELE</name>
<accession>A0A4Z2I846</accession>
<gene>
    <name evidence="1" type="ORF">EYF80_016292</name>
</gene>
<dbReference type="AlphaFoldDB" id="A0A4Z2I846"/>
<protein>
    <submittedName>
        <fullName evidence="1">Uncharacterized protein</fullName>
    </submittedName>
</protein>
<organism evidence="1 2">
    <name type="scientific">Liparis tanakae</name>
    <name type="common">Tanaka's snailfish</name>
    <dbReference type="NCBI Taxonomy" id="230148"/>
    <lineage>
        <taxon>Eukaryota</taxon>
        <taxon>Metazoa</taxon>
        <taxon>Chordata</taxon>
        <taxon>Craniata</taxon>
        <taxon>Vertebrata</taxon>
        <taxon>Euteleostomi</taxon>
        <taxon>Actinopterygii</taxon>
        <taxon>Neopterygii</taxon>
        <taxon>Teleostei</taxon>
        <taxon>Neoteleostei</taxon>
        <taxon>Acanthomorphata</taxon>
        <taxon>Eupercaria</taxon>
        <taxon>Perciformes</taxon>
        <taxon>Cottioidei</taxon>
        <taxon>Cottales</taxon>
        <taxon>Liparidae</taxon>
        <taxon>Liparis</taxon>
    </lineage>
</organism>
<sequence length="98" mass="10637">MRHYCSREKPHPQRISVGTRGEITAKWAADTDSCEVAVDSELPLLGGSQEAEALADPGTQHAEILTLLTESLSKTSVGRCQASVRMLECDVPVIKPFD</sequence>
<evidence type="ECO:0000313" key="1">
    <source>
        <dbReference type="EMBL" id="TNN73502.1"/>
    </source>
</evidence>
<comment type="caution">
    <text evidence="1">The sequence shown here is derived from an EMBL/GenBank/DDBJ whole genome shotgun (WGS) entry which is preliminary data.</text>
</comment>
<keyword evidence="2" id="KW-1185">Reference proteome</keyword>
<proteinExistence type="predicted"/>
<dbReference type="EMBL" id="SRLO01000124">
    <property type="protein sequence ID" value="TNN73502.1"/>
    <property type="molecule type" value="Genomic_DNA"/>
</dbReference>
<evidence type="ECO:0000313" key="2">
    <source>
        <dbReference type="Proteomes" id="UP000314294"/>
    </source>
</evidence>